<dbReference type="OrthoDB" id="10477672at2759"/>
<evidence type="ECO:0008006" key="4">
    <source>
        <dbReference type="Google" id="ProtNLM"/>
    </source>
</evidence>
<dbReference type="PROSITE" id="PS51257">
    <property type="entry name" value="PROKAR_LIPOPROTEIN"/>
    <property type="match status" value="1"/>
</dbReference>
<protein>
    <recommendedName>
        <fullName evidence="4">Secreted protein</fullName>
    </recommendedName>
</protein>
<dbReference type="InParanoid" id="T0R893"/>
<feature type="signal peptide" evidence="1">
    <location>
        <begin position="1"/>
        <end position="18"/>
    </location>
</feature>
<dbReference type="VEuPathDB" id="FungiDB:SDRG_16450"/>
<sequence>MLHRLGLVLSVLLVSVGACSWEATARHVTSNVSLTCPFVAPGMHLTPTRLGEPMVWSDAGDAFEVLLFDAAGVSVDAVTRTGDHTWAPPTRALATCPLPGVYKATGFSLELTSAGTFSQTVSISTTTCATTGQYTASDQTLTLTVATASSGCGGLITPDMKVSSLIAFSGDCQQVTIQVAGSITSLQRSSSASRLLLSLLVMAITSARIFY</sequence>
<dbReference type="RefSeq" id="XP_008620882.1">
    <property type="nucleotide sequence ID" value="XM_008622660.1"/>
</dbReference>
<accession>T0R893</accession>
<keyword evidence="1" id="KW-0732">Signal</keyword>
<name>T0R893_SAPDV</name>
<organism evidence="2 3">
    <name type="scientific">Saprolegnia diclina (strain VS20)</name>
    <dbReference type="NCBI Taxonomy" id="1156394"/>
    <lineage>
        <taxon>Eukaryota</taxon>
        <taxon>Sar</taxon>
        <taxon>Stramenopiles</taxon>
        <taxon>Oomycota</taxon>
        <taxon>Saprolegniomycetes</taxon>
        <taxon>Saprolegniales</taxon>
        <taxon>Saprolegniaceae</taxon>
        <taxon>Saprolegnia</taxon>
    </lineage>
</organism>
<evidence type="ECO:0000313" key="2">
    <source>
        <dbReference type="EMBL" id="EQC25712.1"/>
    </source>
</evidence>
<reference evidence="2 3" key="1">
    <citation type="submission" date="2012-04" db="EMBL/GenBank/DDBJ databases">
        <title>The Genome Sequence of Saprolegnia declina VS20.</title>
        <authorList>
            <consortium name="The Broad Institute Genome Sequencing Platform"/>
            <person name="Russ C."/>
            <person name="Nusbaum C."/>
            <person name="Tyler B."/>
            <person name="van West P."/>
            <person name="Dieguez-Uribeondo J."/>
            <person name="de Bruijn I."/>
            <person name="Tripathy S."/>
            <person name="Jiang R."/>
            <person name="Young S.K."/>
            <person name="Zeng Q."/>
            <person name="Gargeya S."/>
            <person name="Fitzgerald M."/>
            <person name="Haas B."/>
            <person name="Abouelleil A."/>
            <person name="Alvarado L."/>
            <person name="Arachchi H.M."/>
            <person name="Berlin A."/>
            <person name="Chapman S.B."/>
            <person name="Goldberg J."/>
            <person name="Griggs A."/>
            <person name="Gujja S."/>
            <person name="Hansen M."/>
            <person name="Howarth C."/>
            <person name="Imamovic A."/>
            <person name="Larimer J."/>
            <person name="McCowen C."/>
            <person name="Montmayeur A."/>
            <person name="Murphy C."/>
            <person name="Neiman D."/>
            <person name="Pearson M."/>
            <person name="Priest M."/>
            <person name="Roberts A."/>
            <person name="Saif S."/>
            <person name="Shea T."/>
            <person name="Sisk P."/>
            <person name="Sykes S."/>
            <person name="Wortman J."/>
            <person name="Nusbaum C."/>
            <person name="Birren B."/>
        </authorList>
    </citation>
    <scope>NUCLEOTIDE SEQUENCE [LARGE SCALE GENOMIC DNA]</scope>
    <source>
        <strain evidence="2 3">VS20</strain>
    </source>
</reference>
<proteinExistence type="predicted"/>
<evidence type="ECO:0000256" key="1">
    <source>
        <dbReference type="SAM" id="SignalP"/>
    </source>
</evidence>
<dbReference type="EMBL" id="JH767259">
    <property type="protein sequence ID" value="EQC25712.1"/>
    <property type="molecule type" value="Genomic_DNA"/>
</dbReference>
<gene>
    <name evidence="2" type="ORF">SDRG_16450</name>
</gene>
<dbReference type="Proteomes" id="UP000030762">
    <property type="component" value="Unassembled WGS sequence"/>
</dbReference>
<dbReference type="GeneID" id="19957177"/>
<evidence type="ECO:0000313" key="3">
    <source>
        <dbReference type="Proteomes" id="UP000030762"/>
    </source>
</evidence>
<keyword evidence="3" id="KW-1185">Reference proteome</keyword>
<feature type="chain" id="PRO_5004570538" description="Secreted protein" evidence="1">
    <location>
        <begin position="19"/>
        <end position="211"/>
    </location>
</feature>
<dbReference type="AlphaFoldDB" id="T0R893"/>